<proteinExistence type="predicted"/>
<dbReference type="PATRIC" id="fig|74031.6.peg.2447"/>
<evidence type="ECO:0000313" key="2">
    <source>
        <dbReference type="Proteomes" id="UP000037046"/>
    </source>
</evidence>
<protein>
    <submittedName>
        <fullName evidence="1">Arylmalonate decarboxylase</fullName>
        <ecNumber evidence="1">4.1.1.76</ecNumber>
    </submittedName>
</protein>
<dbReference type="Proteomes" id="UP000037046">
    <property type="component" value="Unassembled WGS sequence"/>
</dbReference>
<dbReference type="PIRSF" id="PIRSF015736">
    <property type="entry name" value="MI"/>
    <property type="match status" value="1"/>
</dbReference>
<dbReference type="STRING" id="74031.SAMN04488077_102265"/>
<dbReference type="EC" id="4.1.1.76" evidence="1"/>
<dbReference type="PANTHER" id="PTHR40267">
    <property type="entry name" value="BLR3294 PROTEIN"/>
    <property type="match status" value="1"/>
</dbReference>
<reference evidence="2" key="1">
    <citation type="submission" date="2015-07" db="EMBL/GenBank/DDBJ databases">
        <title>Draft Genome Sequence of Roseovarius tolerans EL-164, a producer of N-Acylated Alanine Methyl Esters (NAMEs).</title>
        <authorList>
            <person name="Voget S."/>
            <person name="Bruns H."/>
            <person name="Wagner-Doebler I."/>
            <person name="Schulz S."/>
            <person name="Daniel R."/>
        </authorList>
    </citation>
    <scope>NUCLEOTIDE SEQUENCE [LARGE SCALE GENOMIC DNA]</scope>
    <source>
        <strain evidence="2">EL-164</strain>
    </source>
</reference>
<dbReference type="Gene3D" id="3.40.50.12500">
    <property type="match status" value="1"/>
</dbReference>
<dbReference type="Pfam" id="PF17645">
    <property type="entry name" value="Amdase"/>
    <property type="match status" value="1"/>
</dbReference>
<dbReference type="GO" id="GO:0047436">
    <property type="term" value="F:arylmalonate decarboxylase activity"/>
    <property type="evidence" value="ECO:0007669"/>
    <property type="project" value="UniProtKB-EC"/>
</dbReference>
<organism evidence="1 2">
    <name type="scientific">Roseovarius tolerans</name>
    <dbReference type="NCBI Taxonomy" id="74031"/>
    <lineage>
        <taxon>Bacteria</taxon>
        <taxon>Pseudomonadati</taxon>
        <taxon>Pseudomonadota</taxon>
        <taxon>Alphaproteobacteria</taxon>
        <taxon>Rhodobacterales</taxon>
        <taxon>Roseobacteraceae</taxon>
        <taxon>Roseovarius</taxon>
    </lineage>
</organism>
<comment type="caution">
    <text evidence="1">The sequence shown here is derived from an EMBL/GenBank/DDBJ whole genome shotgun (WGS) entry which is preliminary data.</text>
</comment>
<dbReference type="OrthoDB" id="9816064at2"/>
<name>A0A0L6CU59_9RHOB</name>
<keyword evidence="1" id="KW-0456">Lyase</keyword>
<sequence length="249" mass="26388">MDYDLDQGAGAGRRLGLIVLSTDETLEYEARGILAGRDVNLLHTRIPAQADVTPEDLQAMAPQMTRTAALLPQGLSALGYGCTSASAVIGPDEVARRMQVAQPGTPVTNPLSAVITALQTLGVTRVAMVTPYVAEVNGPMRHALAGHGITVVSEASFGQKEDWTVARIAESSTRAAMVQAGRAAGVQAVFTSCTNLRTFGIIEAVEQELGLPVISSNQALLWDMLRHAGIAARGWGPGRLFDLEERKED</sequence>
<dbReference type="InterPro" id="IPR026286">
    <property type="entry name" value="MaiA/AMDase"/>
</dbReference>
<dbReference type="RefSeq" id="WP_050663272.1">
    <property type="nucleotide sequence ID" value="NZ_CP118494.1"/>
</dbReference>
<accession>A0A0L6CU59</accession>
<dbReference type="PANTHER" id="PTHR40267:SF1">
    <property type="entry name" value="BLR3294 PROTEIN"/>
    <property type="match status" value="1"/>
</dbReference>
<dbReference type="EMBL" id="LGVV01000033">
    <property type="protein sequence ID" value="KNX41018.1"/>
    <property type="molecule type" value="Genomic_DNA"/>
</dbReference>
<dbReference type="AlphaFoldDB" id="A0A0L6CU59"/>
<gene>
    <name evidence="1" type="ORF">ROTO_23940</name>
</gene>
<dbReference type="InterPro" id="IPR053714">
    <property type="entry name" value="Iso_Racemase_Enz_sf"/>
</dbReference>
<keyword evidence="2" id="KW-1185">Reference proteome</keyword>
<evidence type="ECO:0000313" key="1">
    <source>
        <dbReference type="EMBL" id="KNX41018.1"/>
    </source>
</evidence>